<feature type="signal peptide" evidence="2">
    <location>
        <begin position="1"/>
        <end position="25"/>
    </location>
</feature>
<accession>A0A9K3PQT0</accession>
<evidence type="ECO:0000256" key="1">
    <source>
        <dbReference type="SAM" id="MobiDB-lite"/>
    </source>
</evidence>
<keyword evidence="4" id="KW-1185">Reference proteome</keyword>
<dbReference type="EMBL" id="JAGRRH010000015">
    <property type="protein sequence ID" value="KAG7356337.1"/>
    <property type="molecule type" value="Genomic_DNA"/>
</dbReference>
<sequence>MNLLLKFPAMFLAIIAMLNVDVARGDMGHGSGMGYGHNDDEYESWSSDEESPSGNDWSSHGVGGMHDWSSDGDGGMHHRYCRDPDDFFNRDTYWTNLTTCDPEFACQYGDDRGHNHRNVAKTFVCRTTFHPITGEPFERVRCIPTDRAWETDVCGCCGEDCPDLTNNTASCLDQVSVDEEDNVVQFALGTSDLTSSSSSQLSSDGSSPIAKTLGQFYVALGLGATMLVFA</sequence>
<gene>
    <name evidence="3" type="ORF">IV203_001023</name>
</gene>
<evidence type="ECO:0000313" key="3">
    <source>
        <dbReference type="EMBL" id="KAG7356337.1"/>
    </source>
</evidence>
<dbReference type="Proteomes" id="UP000693970">
    <property type="component" value="Unassembled WGS sequence"/>
</dbReference>
<reference evidence="3" key="2">
    <citation type="submission" date="2021-04" db="EMBL/GenBank/DDBJ databases">
        <authorList>
            <person name="Podell S."/>
        </authorList>
    </citation>
    <scope>NUCLEOTIDE SEQUENCE</scope>
    <source>
        <strain evidence="3">Hildebrandi</strain>
    </source>
</reference>
<keyword evidence="2" id="KW-0732">Signal</keyword>
<protein>
    <submittedName>
        <fullName evidence="3">Uncharacterized protein</fullName>
    </submittedName>
</protein>
<dbReference type="AlphaFoldDB" id="A0A9K3PQT0"/>
<feature type="chain" id="PRO_5039922461" evidence="2">
    <location>
        <begin position="26"/>
        <end position="230"/>
    </location>
</feature>
<proteinExistence type="predicted"/>
<evidence type="ECO:0000256" key="2">
    <source>
        <dbReference type="SAM" id="SignalP"/>
    </source>
</evidence>
<reference evidence="3" key="1">
    <citation type="journal article" date="2021" name="Sci. Rep.">
        <title>Diploid genomic architecture of Nitzschia inconspicua, an elite biomass production diatom.</title>
        <authorList>
            <person name="Oliver A."/>
            <person name="Podell S."/>
            <person name="Pinowska A."/>
            <person name="Traller J.C."/>
            <person name="Smith S.R."/>
            <person name="McClure R."/>
            <person name="Beliaev A."/>
            <person name="Bohutskyi P."/>
            <person name="Hill E.A."/>
            <person name="Rabines A."/>
            <person name="Zheng H."/>
            <person name="Allen L.Z."/>
            <person name="Kuo A."/>
            <person name="Grigoriev I.V."/>
            <person name="Allen A.E."/>
            <person name="Hazlebeck D."/>
            <person name="Allen E.E."/>
        </authorList>
    </citation>
    <scope>NUCLEOTIDE SEQUENCE</scope>
    <source>
        <strain evidence="3">Hildebrandi</strain>
    </source>
</reference>
<comment type="caution">
    <text evidence="3">The sequence shown here is derived from an EMBL/GenBank/DDBJ whole genome shotgun (WGS) entry which is preliminary data.</text>
</comment>
<feature type="region of interest" description="Disordered" evidence="1">
    <location>
        <begin position="40"/>
        <end position="64"/>
    </location>
</feature>
<organism evidence="3 4">
    <name type="scientific">Nitzschia inconspicua</name>
    <dbReference type="NCBI Taxonomy" id="303405"/>
    <lineage>
        <taxon>Eukaryota</taxon>
        <taxon>Sar</taxon>
        <taxon>Stramenopiles</taxon>
        <taxon>Ochrophyta</taxon>
        <taxon>Bacillariophyta</taxon>
        <taxon>Bacillariophyceae</taxon>
        <taxon>Bacillariophycidae</taxon>
        <taxon>Bacillariales</taxon>
        <taxon>Bacillariaceae</taxon>
        <taxon>Nitzschia</taxon>
    </lineage>
</organism>
<evidence type="ECO:0000313" key="4">
    <source>
        <dbReference type="Proteomes" id="UP000693970"/>
    </source>
</evidence>
<feature type="compositionally biased region" description="Acidic residues" evidence="1">
    <location>
        <begin position="40"/>
        <end position="51"/>
    </location>
</feature>
<name>A0A9K3PQT0_9STRA</name>